<proteinExistence type="predicted"/>
<dbReference type="EMBL" id="OIVN01000993">
    <property type="protein sequence ID" value="SPC88387.1"/>
    <property type="molecule type" value="Genomic_DNA"/>
</dbReference>
<organism evidence="2">
    <name type="scientific">Fagus sylvatica</name>
    <name type="common">Beechnut</name>
    <dbReference type="NCBI Taxonomy" id="28930"/>
    <lineage>
        <taxon>Eukaryota</taxon>
        <taxon>Viridiplantae</taxon>
        <taxon>Streptophyta</taxon>
        <taxon>Embryophyta</taxon>
        <taxon>Tracheophyta</taxon>
        <taxon>Spermatophyta</taxon>
        <taxon>Magnoliopsida</taxon>
        <taxon>eudicotyledons</taxon>
        <taxon>Gunneridae</taxon>
        <taxon>Pentapetalae</taxon>
        <taxon>rosids</taxon>
        <taxon>fabids</taxon>
        <taxon>Fagales</taxon>
        <taxon>Fagaceae</taxon>
        <taxon>Fagus</taxon>
    </lineage>
</organism>
<gene>
    <name evidence="2" type="ORF">FSB_LOCUS16269</name>
</gene>
<sequence length="307" mass="34252">MASSASPPSPPLQDNADAERRLREAEDRLREAIEELQRRQRKIGAARGPNPNSPQHKHQHSPPCCDHAAYEPSCVANAIGNICQSFLLSYGVRVGIGILLRAFKLARRHSYSSLLDLKRDGNKICQLCKSGRQLEVRNTTVATNNSIQRVRGAGVRTHHVGQGTGRYRPVWRPIKRKPLVSTRENLETSSDESSRENRDADGVERIGGGMVKLRLREKIVMPVMEAAEILGDLRVNSRVIYGGDGVWSDDNAGSSRPCAINSRRNPRWIFPKVLYEFEGCALSNMVVRRAVVDPLSQPCCCCFDCFH</sequence>
<accession>A0A2N9FBY3</accession>
<reference evidence="2" key="1">
    <citation type="submission" date="2018-02" db="EMBL/GenBank/DDBJ databases">
        <authorList>
            <person name="Cohen D.B."/>
            <person name="Kent A.D."/>
        </authorList>
    </citation>
    <scope>NUCLEOTIDE SEQUENCE</scope>
</reference>
<dbReference type="PANTHER" id="PTHR12459">
    <property type="entry name" value="TRANSMEMBRANE PROTEIN 135-RELATED"/>
    <property type="match status" value="1"/>
</dbReference>
<protein>
    <submittedName>
        <fullName evidence="2">Uncharacterized protein</fullName>
    </submittedName>
</protein>
<dbReference type="InterPro" id="IPR026749">
    <property type="entry name" value="Tmem135"/>
</dbReference>
<feature type="compositionally biased region" description="Basic and acidic residues" evidence="1">
    <location>
        <begin position="17"/>
        <end position="38"/>
    </location>
</feature>
<evidence type="ECO:0000313" key="2">
    <source>
        <dbReference type="EMBL" id="SPC88387.1"/>
    </source>
</evidence>
<dbReference type="PANTHER" id="PTHR12459:SF6">
    <property type="entry name" value="GB|AAD46013.1"/>
    <property type="match status" value="1"/>
</dbReference>
<dbReference type="AlphaFoldDB" id="A0A2N9FBY3"/>
<feature type="region of interest" description="Disordered" evidence="1">
    <location>
        <begin position="181"/>
        <end position="202"/>
    </location>
</feature>
<feature type="region of interest" description="Disordered" evidence="1">
    <location>
        <begin position="1"/>
        <end position="64"/>
    </location>
</feature>
<feature type="compositionally biased region" description="Basic and acidic residues" evidence="1">
    <location>
        <begin position="192"/>
        <end position="202"/>
    </location>
</feature>
<name>A0A2N9FBY3_FAGSY</name>
<evidence type="ECO:0000256" key="1">
    <source>
        <dbReference type="SAM" id="MobiDB-lite"/>
    </source>
</evidence>